<feature type="region of interest" description="Disordered" evidence="7">
    <location>
        <begin position="1"/>
        <end position="66"/>
    </location>
</feature>
<dbReference type="RefSeq" id="WP_302110413.1">
    <property type="nucleotide sequence ID" value="NZ_JAUKTR010000004.1"/>
</dbReference>
<organism evidence="9 10">
    <name type="scientific">Peiella sedimenti</name>
    <dbReference type="NCBI Taxonomy" id="3061083"/>
    <lineage>
        <taxon>Bacteria</taxon>
        <taxon>Pseudomonadati</taxon>
        <taxon>Pseudomonadota</taxon>
        <taxon>Alphaproteobacteria</taxon>
        <taxon>Caulobacterales</taxon>
        <taxon>Caulobacteraceae</taxon>
        <taxon>Peiella</taxon>
    </lineage>
</organism>
<proteinExistence type="inferred from homology"/>
<dbReference type="InterPro" id="IPR019758">
    <property type="entry name" value="Pept_S26A_signal_pept_1_CS"/>
</dbReference>
<dbReference type="NCBIfam" id="TIGR02227">
    <property type="entry name" value="sigpep_I_bact"/>
    <property type="match status" value="1"/>
</dbReference>
<evidence type="ECO:0000256" key="3">
    <source>
        <dbReference type="ARBA" id="ARBA00013208"/>
    </source>
</evidence>
<evidence type="ECO:0000256" key="7">
    <source>
        <dbReference type="SAM" id="MobiDB-lite"/>
    </source>
</evidence>
<dbReference type="InterPro" id="IPR019533">
    <property type="entry name" value="Peptidase_S26"/>
</dbReference>
<keyword evidence="5 6" id="KW-0378">Hydrolase</keyword>
<gene>
    <name evidence="9" type="primary">lepB</name>
    <name evidence="9" type="ORF">Q0812_11150</name>
</gene>
<keyword evidence="10" id="KW-1185">Reference proteome</keyword>
<dbReference type="PROSITE" id="PS00760">
    <property type="entry name" value="SPASE_I_2"/>
    <property type="match status" value="1"/>
</dbReference>
<dbReference type="InterPro" id="IPR019757">
    <property type="entry name" value="Pept_S26A_signal_pept_1_Lys-AS"/>
</dbReference>
<dbReference type="PROSITE" id="PS00761">
    <property type="entry name" value="SPASE_I_3"/>
    <property type="match status" value="1"/>
</dbReference>
<dbReference type="EC" id="3.4.21.89" evidence="3 6"/>
<feature type="compositionally biased region" description="Basic and acidic residues" evidence="7">
    <location>
        <begin position="1"/>
        <end position="22"/>
    </location>
</feature>
<accession>A0ABT8SN30</accession>
<evidence type="ECO:0000313" key="9">
    <source>
        <dbReference type="EMBL" id="MDO1559982.1"/>
    </source>
</evidence>
<sequence>MSDDDKPHEPPHEGPSHDDGHEAPPQAVAHESEDAMLEQEGAGPAADEVEAAEANEQESAPAPAKSDDLVQELKEIGKTVFYALLIAMVLRTLFFQPFTIPSASMEPNLYEGDYIIVSKWSYGYSRHATPISIPGLHGRLFGGQPDRGDVVVFKLPSDNRTDYIKRVIGLPGDRIQMRDGRLYINDQPVEDTVVSRREVESIFGYSQETLQVRETLPEGRSFMTQDYGAGGDLDDTGVYVVPEGHYFMMGDNRDNSLDSRVDLRSGGVDMVPAENLIGEAQIILFSWHPGASLFKPWTWLTKVRLSRFFHELK</sequence>
<dbReference type="InterPro" id="IPR000223">
    <property type="entry name" value="Pept_S26A_signal_pept_1"/>
</dbReference>
<dbReference type="InterPro" id="IPR036286">
    <property type="entry name" value="LexA/Signal_pep-like_sf"/>
</dbReference>
<dbReference type="PRINTS" id="PR00727">
    <property type="entry name" value="LEADERPTASE"/>
</dbReference>
<feature type="compositionally biased region" description="Acidic residues" evidence="7">
    <location>
        <begin position="47"/>
        <end position="56"/>
    </location>
</feature>
<evidence type="ECO:0000256" key="1">
    <source>
        <dbReference type="ARBA" id="ARBA00000677"/>
    </source>
</evidence>
<evidence type="ECO:0000256" key="4">
    <source>
        <dbReference type="ARBA" id="ARBA00019232"/>
    </source>
</evidence>
<evidence type="ECO:0000313" key="10">
    <source>
        <dbReference type="Proteomes" id="UP001169063"/>
    </source>
</evidence>
<evidence type="ECO:0000256" key="5">
    <source>
        <dbReference type="ARBA" id="ARBA00022801"/>
    </source>
</evidence>
<feature type="domain" description="Peptidase S26" evidence="8">
    <location>
        <begin position="74"/>
        <end position="284"/>
    </location>
</feature>
<reference evidence="9" key="1">
    <citation type="submission" date="2023-07" db="EMBL/GenBank/DDBJ databases">
        <title>Brevundimonas soil sp. nov., isolated from the soil of chemical plant.</title>
        <authorList>
            <person name="Wu N."/>
        </authorList>
    </citation>
    <scope>NUCLEOTIDE SEQUENCE</scope>
    <source>
        <strain evidence="9">XZ-24</strain>
    </source>
</reference>
<dbReference type="SUPFAM" id="SSF51306">
    <property type="entry name" value="LexA/Signal peptidase"/>
    <property type="match status" value="1"/>
</dbReference>
<name>A0ABT8SN30_9CAUL</name>
<comment type="subcellular location">
    <subcellularLocation>
        <location evidence="6">Membrane</location>
        <topology evidence="6">Single-pass type II membrane protein</topology>
    </subcellularLocation>
</comment>
<comment type="caution">
    <text evidence="9">The sequence shown here is derived from an EMBL/GenBank/DDBJ whole genome shotgun (WGS) entry which is preliminary data.</text>
</comment>
<evidence type="ECO:0000256" key="2">
    <source>
        <dbReference type="ARBA" id="ARBA00009370"/>
    </source>
</evidence>
<dbReference type="Gene3D" id="2.10.109.10">
    <property type="entry name" value="Umud Fragment, subunit A"/>
    <property type="match status" value="1"/>
</dbReference>
<evidence type="ECO:0000259" key="8">
    <source>
        <dbReference type="Pfam" id="PF10502"/>
    </source>
</evidence>
<evidence type="ECO:0000256" key="6">
    <source>
        <dbReference type="RuleBase" id="RU362042"/>
    </source>
</evidence>
<dbReference type="GO" id="GO:0009003">
    <property type="term" value="F:signal peptidase activity"/>
    <property type="evidence" value="ECO:0007669"/>
    <property type="project" value="UniProtKB-EC"/>
</dbReference>
<dbReference type="EMBL" id="JAUKTR010000004">
    <property type="protein sequence ID" value="MDO1559982.1"/>
    <property type="molecule type" value="Genomic_DNA"/>
</dbReference>
<dbReference type="CDD" id="cd06530">
    <property type="entry name" value="S26_SPase_I"/>
    <property type="match status" value="1"/>
</dbReference>
<comment type="catalytic activity">
    <reaction evidence="1 6">
        <text>Cleavage of hydrophobic, N-terminal signal or leader sequences from secreted and periplasmic proteins.</text>
        <dbReference type="EC" id="3.4.21.89"/>
    </reaction>
</comment>
<protein>
    <recommendedName>
        <fullName evidence="4 6">Signal peptidase I</fullName>
        <ecNumber evidence="3 6">3.4.21.89</ecNumber>
    </recommendedName>
</protein>
<dbReference type="PANTHER" id="PTHR43390:SF1">
    <property type="entry name" value="CHLOROPLAST PROCESSING PEPTIDASE"/>
    <property type="match status" value="1"/>
</dbReference>
<dbReference type="PANTHER" id="PTHR43390">
    <property type="entry name" value="SIGNAL PEPTIDASE I"/>
    <property type="match status" value="1"/>
</dbReference>
<dbReference type="Proteomes" id="UP001169063">
    <property type="component" value="Unassembled WGS sequence"/>
</dbReference>
<keyword evidence="6" id="KW-0645">Protease</keyword>
<comment type="similarity">
    <text evidence="2 6">Belongs to the peptidase S26 family.</text>
</comment>
<dbReference type="Pfam" id="PF10502">
    <property type="entry name" value="Peptidase_S26"/>
    <property type="match status" value="1"/>
</dbReference>